<dbReference type="InterPro" id="IPR013404">
    <property type="entry name" value="Competence_ComEB"/>
</dbReference>
<dbReference type="Pfam" id="PF00383">
    <property type="entry name" value="dCMP_cyt_deam_1"/>
    <property type="match status" value="1"/>
</dbReference>
<comment type="similarity">
    <text evidence="2">Belongs to the cytidine and deoxycytidylate deaminase family.</text>
</comment>
<dbReference type="Gene3D" id="3.40.140.10">
    <property type="entry name" value="Cytidine Deaminase, domain 2"/>
    <property type="match status" value="1"/>
</dbReference>
<evidence type="ECO:0000256" key="3">
    <source>
        <dbReference type="ARBA" id="ARBA00022723"/>
    </source>
</evidence>
<proteinExistence type="inferred from homology"/>
<dbReference type="GO" id="GO:0008270">
    <property type="term" value="F:zinc ion binding"/>
    <property type="evidence" value="ECO:0007669"/>
    <property type="project" value="InterPro"/>
</dbReference>
<accession>A0A2R6XZE2</accession>
<name>A0A2R6XZE2_9BACL</name>
<gene>
    <name evidence="8" type="ORF">BSOLF_1493</name>
</gene>
<dbReference type="EMBL" id="PEBX01000075">
    <property type="protein sequence ID" value="PTQ55760.1"/>
    <property type="molecule type" value="Genomic_DNA"/>
</dbReference>
<evidence type="ECO:0000256" key="6">
    <source>
        <dbReference type="NCBIfam" id="TIGR02571"/>
    </source>
</evidence>
<dbReference type="InterPro" id="IPR016192">
    <property type="entry name" value="APOBEC/CMP_deaminase_Zn-bd"/>
</dbReference>
<dbReference type="AlphaFoldDB" id="A0A2R6XZE2"/>
<evidence type="ECO:0000256" key="1">
    <source>
        <dbReference type="ARBA" id="ARBA00001947"/>
    </source>
</evidence>
<evidence type="ECO:0000256" key="5">
    <source>
        <dbReference type="ARBA" id="ARBA00022833"/>
    </source>
</evidence>
<comment type="caution">
    <text evidence="8">The sequence shown here is derived from an EMBL/GenBank/DDBJ whole genome shotgun (WGS) entry which is preliminary data.</text>
</comment>
<dbReference type="NCBIfam" id="TIGR02571">
    <property type="entry name" value="ComEB"/>
    <property type="match status" value="1"/>
</dbReference>
<sequence>MSGRISWHEYFMAQAKLIALRATCTRLMVGAVIVRDRRVIAGGYNGSIAGDEHCIDVGCKVRDGHCIRTIHAEQNALMQCAKFGVSTDGAELYVTHFPCLNCTKLLIQAGIRHIYYEVPYRVDPYAIELLEKAGVGTTQITVDLNAYVQVMSKVSTDPALTYVPESKAQKDEYGQSVGKIV</sequence>
<dbReference type="GO" id="GO:0005737">
    <property type="term" value="C:cytoplasm"/>
    <property type="evidence" value="ECO:0007669"/>
    <property type="project" value="TreeGrafter"/>
</dbReference>
<evidence type="ECO:0000259" key="7">
    <source>
        <dbReference type="PROSITE" id="PS51747"/>
    </source>
</evidence>
<keyword evidence="5" id="KW-0862">Zinc</keyword>
<evidence type="ECO:0000313" key="9">
    <source>
        <dbReference type="Proteomes" id="UP000244338"/>
    </source>
</evidence>
<comment type="cofactor">
    <cofactor evidence="1">
        <name>Zn(2+)</name>
        <dbReference type="ChEBI" id="CHEBI:29105"/>
    </cofactor>
</comment>
<keyword evidence="3" id="KW-0479">Metal-binding</keyword>
<keyword evidence="4" id="KW-0378">Hydrolase</keyword>
<dbReference type="SUPFAM" id="SSF53927">
    <property type="entry name" value="Cytidine deaminase-like"/>
    <property type="match status" value="1"/>
</dbReference>
<dbReference type="PROSITE" id="PS00903">
    <property type="entry name" value="CYT_DCMP_DEAMINASES_1"/>
    <property type="match status" value="1"/>
</dbReference>
<dbReference type="Proteomes" id="UP000244338">
    <property type="component" value="Unassembled WGS sequence"/>
</dbReference>
<evidence type="ECO:0000313" key="8">
    <source>
        <dbReference type="EMBL" id="PTQ55760.1"/>
    </source>
</evidence>
<reference evidence="9" key="1">
    <citation type="journal article" date="2018" name="Sci. Rep.">
        <title>Lignite coal burning seam in the remote Altai Mountains harbors a hydrogen-driven thermophilic microbial community.</title>
        <authorList>
            <person name="Kadnikov V.V."/>
            <person name="Mardanov A.V."/>
            <person name="Ivasenko D.A."/>
            <person name="Antsiferov D.V."/>
            <person name="Beletsky A.V."/>
            <person name="Karnachuk O.V."/>
            <person name="Ravin N.V."/>
        </authorList>
    </citation>
    <scope>NUCLEOTIDE SEQUENCE [LARGE SCALE GENOMIC DNA]</scope>
</reference>
<dbReference type="PROSITE" id="PS51747">
    <property type="entry name" value="CYT_DCMP_DEAMINASES_2"/>
    <property type="match status" value="1"/>
</dbReference>
<dbReference type="InterPro" id="IPR035105">
    <property type="entry name" value="Deoxycytidylate_deaminase_dom"/>
</dbReference>
<dbReference type="GO" id="GO:0004132">
    <property type="term" value="F:dCMP deaminase activity"/>
    <property type="evidence" value="ECO:0007669"/>
    <property type="project" value="TreeGrafter"/>
</dbReference>
<evidence type="ECO:0000256" key="4">
    <source>
        <dbReference type="ARBA" id="ARBA00022801"/>
    </source>
</evidence>
<dbReference type="PANTHER" id="PTHR11086">
    <property type="entry name" value="DEOXYCYTIDYLATE DEAMINASE-RELATED"/>
    <property type="match status" value="1"/>
</dbReference>
<evidence type="ECO:0000256" key="2">
    <source>
        <dbReference type="ARBA" id="ARBA00006576"/>
    </source>
</evidence>
<organism evidence="8 9">
    <name type="scientific">Candidatus Carbonibacillus altaicus</name>
    <dbReference type="NCBI Taxonomy" id="2163959"/>
    <lineage>
        <taxon>Bacteria</taxon>
        <taxon>Bacillati</taxon>
        <taxon>Bacillota</taxon>
        <taxon>Bacilli</taxon>
        <taxon>Bacillales</taxon>
        <taxon>Candidatus Carbonibacillus</taxon>
    </lineage>
</organism>
<dbReference type="CDD" id="cd01286">
    <property type="entry name" value="deoxycytidylate_deaminase"/>
    <property type="match status" value="1"/>
</dbReference>
<feature type="domain" description="CMP/dCMP-type deaminase" evidence="7">
    <location>
        <begin position="6"/>
        <end position="133"/>
    </location>
</feature>
<dbReference type="PANTHER" id="PTHR11086:SF18">
    <property type="entry name" value="DEOXYCYTIDYLATE DEAMINASE"/>
    <property type="match status" value="1"/>
</dbReference>
<protein>
    <recommendedName>
        <fullName evidence="6">ComE operon protein 2</fullName>
    </recommendedName>
</protein>
<dbReference type="InterPro" id="IPR016193">
    <property type="entry name" value="Cytidine_deaminase-like"/>
</dbReference>
<dbReference type="InterPro" id="IPR002125">
    <property type="entry name" value="CMP_dCMP_dom"/>
</dbReference>
<dbReference type="InterPro" id="IPR015517">
    <property type="entry name" value="dCMP_deaminase-rel"/>
</dbReference>